<evidence type="ECO:0000313" key="2">
    <source>
        <dbReference type="Proteomes" id="UP001443914"/>
    </source>
</evidence>
<evidence type="ECO:0008006" key="3">
    <source>
        <dbReference type="Google" id="ProtNLM"/>
    </source>
</evidence>
<protein>
    <recommendedName>
        <fullName evidence="3">Reverse transcriptase zinc-binding domain-containing protein</fullName>
    </recommendedName>
</protein>
<dbReference type="PANTHER" id="PTHR33116:SF66">
    <property type="entry name" value="REVERSE TRANSCRIPTASE ZINC-BINDING DOMAIN-CONTAINING PROTEIN"/>
    <property type="match status" value="1"/>
</dbReference>
<name>A0AAW1GUE6_SAPOF</name>
<comment type="caution">
    <text evidence="1">The sequence shown here is derived from an EMBL/GenBank/DDBJ whole genome shotgun (WGS) entry which is preliminary data.</text>
</comment>
<keyword evidence="2" id="KW-1185">Reference proteome</keyword>
<dbReference type="PANTHER" id="PTHR33116">
    <property type="entry name" value="REVERSE TRANSCRIPTASE ZINC-BINDING DOMAIN-CONTAINING PROTEIN-RELATED-RELATED"/>
    <property type="match status" value="1"/>
</dbReference>
<gene>
    <name evidence="1" type="ORF">RND81_13G064200</name>
</gene>
<dbReference type="EMBL" id="JBDFQZ010000013">
    <property type="protein sequence ID" value="KAK9668489.1"/>
    <property type="molecule type" value="Genomic_DNA"/>
</dbReference>
<accession>A0AAW1GUE6</accession>
<proteinExistence type="predicted"/>
<organism evidence="1 2">
    <name type="scientific">Saponaria officinalis</name>
    <name type="common">Common soapwort</name>
    <name type="synonym">Lychnis saponaria</name>
    <dbReference type="NCBI Taxonomy" id="3572"/>
    <lineage>
        <taxon>Eukaryota</taxon>
        <taxon>Viridiplantae</taxon>
        <taxon>Streptophyta</taxon>
        <taxon>Embryophyta</taxon>
        <taxon>Tracheophyta</taxon>
        <taxon>Spermatophyta</taxon>
        <taxon>Magnoliopsida</taxon>
        <taxon>eudicotyledons</taxon>
        <taxon>Gunneridae</taxon>
        <taxon>Pentapetalae</taxon>
        <taxon>Caryophyllales</taxon>
        <taxon>Caryophyllaceae</taxon>
        <taxon>Caryophylleae</taxon>
        <taxon>Saponaria</taxon>
    </lineage>
</organism>
<sequence>MKATTSWVWSDILCLRDEFLLLCGGPVVACRLLMDWSGPGAQKFNLKAAYDFFRAGAPCAKKIMVLWEPFALPKYSILVNRCYLCHSEESHSHLFFQCSFMRLLWRDMMLWIGITRRPRNLRRELEWVYSHCKGKELLSRLERTIFVAIIYHGWIERNYRVFRNLERDVPTICKQIQFEIMCRYYGRVM</sequence>
<evidence type="ECO:0000313" key="1">
    <source>
        <dbReference type="EMBL" id="KAK9668489.1"/>
    </source>
</evidence>
<reference evidence="1" key="1">
    <citation type="submission" date="2024-03" db="EMBL/GenBank/DDBJ databases">
        <title>WGS assembly of Saponaria officinalis var. Norfolk2.</title>
        <authorList>
            <person name="Jenkins J."/>
            <person name="Shu S."/>
            <person name="Grimwood J."/>
            <person name="Barry K."/>
            <person name="Goodstein D."/>
            <person name="Schmutz J."/>
            <person name="Leebens-Mack J."/>
            <person name="Osbourn A."/>
        </authorList>
    </citation>
    <scope>NUCLEOTIDE SEQUENCE [LARGE SCALE GENOMIC DNA]</scope>
    <source>
        <strain evidence="1">JIC</strain>
    </source>
</reference>
<dbReference type="AlphaFoldDB" id="A0AAW1GUE6"/>
<dbReference type="Proteomes" id="UP001443914">
    <property type="component" value="Unassembled WGS sequence"/>
</dbReference>